<organism evidence="1 2">
    <name type="scientific">Streptomyces fodineus</name>
    <dbReference type="NCBI Taxonomy" id="1904616"/>
    <lineage>
        <taxon>Bacteria</taxon>
        <taxon>Bacillati</taxon>
        <taxon>Actinomycetota</taxon>
        <taxon>Actinomycetes</taxon>
        <taxon>Kitasatosporales</taxon>
        <taxon>Streptomycetaceae</taxon>
        <taxon>Streptomyces</taxon>
    </lineage>
</organism>
<keyword evidence="2" id="KW-1185">Reference proteome</keyword>
<dbReference type="AlphaFoldDB" id="A0A1D7YJN0"/>
<dbReference type="RefSeq" id="WP_069782318.1">
    <property type="nucleotide sequence ID" value="NZ_CP017248.1"/>
</dbReference>
<dbReference type="KEGG" id="spun:BFF78_36280"/>
<dbReference type="Proteomes" id="UP000094960">
    <property type="component" value="Chromosome"/>
</dbReference>
<evidence type="ECO:0000313" key="1">
    <source>
        <dbReference type="EMBL" id="AOR35803.1"/>
    </source>
</evidence>
<evidence type="ECO:0000313" key="2">
    <source>
        <dbReference type="Proteomes" id="UP000094960"/>
    </source>
</evidence>
<dbReference type="EMBL" id="CP017248">
    <property type="protein sequence ID" value="AOR35803.1"/>
    <property type="molecule type" value="Genomic_DNA"/>
</dbReference>
<protein>
    <recommendedName>
        <fullName evidence="3">Integrase</fullName>
    </recommendedName>
</protein>
<reference evidence="2" key="1">
    <citation type="submission" date="2016-09" db="EMBL/GenBank/DDBJ databases">
        <title>Streptomyces puniciscabiei strain:TW1S1 Genome sequencing and assembly.</title>
        <authorList>
            <person name="Kim M.-K."/>
            <person name="Kim S.B."/>
        </authorList>
    </citation>
    <scope>NUCLEOTIDE SEQUENCE [LARGE SCALE GENOMIC DNA]</scope>
    <source>
        <strain evidence="2">TW1S1</strain>
    </source>
</reference>
<proteinExistence type="predicted"/>
<evidence type="ECO:0008006" key="3">
    <source>
        <dbReference type="Google" id="ProtNLM"/>
    </source>
</evidence>
<sequence>MTSPARPLALKSATFADHEPVYADLPGQIPGAVGPTFGRTDMWPADNVRRPANTVKAAWRCDLPGDPTWNLLVREVAFCMLHPTHTALQKAGIFLPPGKWGVRTTGQCCFYLALLRTWAIEQEMPDDLGLWEVADWQAFIDSRSQQTEPPTVRKVVSAVRHLITFSPVLTGIPTLEDPWPGKSSAQVAESVWTDELSTPAIPPEVWWPLLRAAWAYIDRFAADILAERDRRQSEPSVRLPSQTDNDRELEQWLADLSTSIPLNARDRGRALRDEVNWRRASMLATNGRTRVLFAAENRLGLKRRQRVLAWLADTGRSHTSPVRVPSFAPPAEERLTHNDRVLREWLDNQDNLIPVHPVDDQVAWAGEPNWTELARLVYGQPSNVFGHGSKARAEQRRQWVCEVARDPNRTIATDHGLNLRMLRAACYVFVAALTAMRDSEIHEIERGALTQYYGAPALASRKVKGDDSRPRGYWWIIEPVARAIAVAEQLTWHDTRVFTAVTPLAGGGHGGFDAARDIDDFIATVNANREHTCLEEIPEALVRPHMFRHTMSIIAAHEPDGEIALGLQLKHAARRAMANRTTLAYGKPDARWAKEFDNQLQVAAAKKLVSLLQARRVGQVIAVGPGAARFHAGLDKVNDVIEQSAALRAQIADERLEITLLRDEFADLHLGTVNHCLWNAPTAECQNQLPPDQRGQAPLLGACQPSRCRNSVLTLAHEPIWRMEEADLVSLLKRKLSKPRREQALTRLAEVRSATAEFNKMREND</sequence>
<gene>
    <name evidence="1" type="ORF">BFF78_36280</name>
</gene>
<accession>A0A1D7YJN0</accession>
<name>A0A1D7YJN0_9ACTN</name>